<keyword evidence="1" id="KW-0812">Transmembrane</keyword>
<keyword evidence="1" id="KW-0472">Membrane</keyword>
<dbReference type="Proteomes" id="UP001139150">
    <property type="component" value="Unassembled WGS sequence"/>
</dbReference>
<evidence type="ECO:0000313" key="2">
    <source>
        <dbReference type="EMBL" id="MCL7748752.1"/>
    </source>
</evidence>
<accession>A0A9X2CUZ8</accession>
<evidence type="ECO:0000256" key="1">
    <source>
        <dbReference type="SAM" id="Phobius"/>
    </source>
</evidence>
<keyword evidence="1" id="KW-1133">Transmembrane helix</keyword>
<gene>
    <name evidence="2" type="ORF">MF646_16640</name>
</gene>
<dbReference type="AlphaFoldDB" id="A0A9X2CUZ8"/>
<feature type="transmembrane region" description="Helical" evidence="1">
    <location>
        <begin position="69"/>
        <end position="89"/>
    </location>
</feature>
<sequence length="152" mass="18643">MKNIKDMSDQEIKGRYYSLINQSRQTFYEQQKIERFLESPLLMCCFMVLWLWMAFIFLFFIWIAPREGFQLFLIGGIPLAILLFTTRHYKKEWSQKKRKVNQIHYQLDAFRTKLEKAKRDIPPYPFTEASSYPLDYKATYPFDEYTYYEFEE</sequence>
<dbReference type="RefSeq" id="WP_250097641.1">
    <property type="nucleotide sequence ID" value="NZ_JAKRYL010000019.1"/>
</dbReference>
<evidence type="ECO:0000313" key="3">
    <source>
        <dbReference type="Proteomes" id="UP001139150"/>
    </source>
</evidence>
<proteinExistence type="predicted"/>
<feature type="transmembrane region" description="Helical" evidence="1">
    <location>
        <begin position="41"/>
        <end position="63"/>
    </location>
</feature>
<reference evidence="2" key="1">
    <citation type="submission" date="2022-02" db="EMBL/GenBank/DDBJ databases">
        <title>Halalkalibacter sp. nov. isolated from Lonar Lake, India.</title>
        <authorList>
            <person name="Joshi A."/>
            <person name="Thite S."/>
            <person name="Lodha T."/>
        </authorList>
    </citation>
    <scope>NUCLEOTIDE SEQUENCE</scope>
    <source>
        <strain evidence="2">MEB205</strain>
    </source>
</reference>
<comment type="caution">
    <text evidence="2">The sequence shown here is derived from an EMBL/GenBank/DDBJ whole genome shotgun (WGS) entry which is preliminary data.</text>
</comment>
<organism evidence="2 3">
    <name type="scientific">Halalkalibacter alkaliphilus</name>
    <dbReference type="NCBI Taxonomy" id="2917993"/>
    <lineage>
        <taxon>Bacteria</taxon>
        <taxon>Bacillati</taxon>
        <taxon>Bacillota</taxon>
        <taxon>Bacilli</taxon>
        <taxon>Bacillales</taxon>
        <taxon>Bacillaceae</taxon>
        <taxon>Halalkalibacter</taxon>
    </lineage>
</organism>
<name>A0A9X2CUZ8_9BACI</name>
<keyword evidence="3" id="KW-1185">Reference proteome</keyword>
<protein>
    <submittedName>
        <fullName evidence="2">Uncharacterized protein</fullName>
    </submittedName>
</protein>
<dbReference type="EMBL" id="JAKRYL010000019">
    <property type="protein sequence ID" value="MCL7748752.1"/>
    <property type="molecule type" value="Genomic_DNA"/>
</dbReference>